<evidence type="ECO:0000313" key="5">
    <source>
        <dbReference type="Ensembl" id="ENSAMXP00005004972.1"/>
    </source>
</evidence>
<evidence type="ECO:0000256" key="1">
    <source>
        <dbReference type="SAM" id="MobiDB-lite"/>
    </source>
</evidence>
<dbReference type="KEGG" id="amex:103026388"/>
<reference evidence="5" key="2">
    <citation type="submission" date="2025-05" db="UniProtKB">
        <authorList>
            <consortium name="Ensembl"/>
        </authorList>
    </citation>
    <scope>IDENTIFICATION</scope>
</reference>
<keyword evidence="2" id="KW-0732">Signal</keyword>
<organism evidence="5 6">
    <name type="scientific">Astyanax mexicanus</name>
    <name type="common">Blind cave fish</name>
    <name type="synonym">Astyanax fasciatus mexicanus</name>
    <dbReference type="NCBI Taxonomy" id="7994"/>
    <lineage>
        <taxon>Eukaryota</taxon>
        <taxon>Metazoa</taxon>
        <taxon>Chordata</taxon>
        <taxon>Craniata</taxon>
        <taxon>Vertebrata</taxon>
        <taxon>Euteleostomi</taxon>
        <taxon>Actinopterygii</taxon>
        <taxon>Neopterygii</taxon>
        <taxon>Teleostei</taxon>
        <taxon>Ostariophysi</taxon>
        <taxon>Characiformes</taxon>
        <taxon>Characoidei</taxon>
        <taxon>Acestrorhamphidae</taxon>
        <taxon>Acestrorhamphinae</taxon>
        <taxon>Astyanax</taxon>
    </lineage>
</organism>
<evidence type="ECO:0000313" key="7">
    <source>
        <dbReference type="Proteomes" id="UP000752171"/>
    </source>
</evidence>
<dbReference type="AlphaFoldDB" id="A0A8B9GWN4"/>
<reference evidence="4 7" key="1">
    <citation type="submission" date="2021-07" db="EMBL/GenBank/DDBJ databases">
        <authorList>
            <person name="Imarazene B."/>
            <person name="Zahm M."/>
            <person name="Klopp C."/>
            <person name="Cabau C."/>
            <person name="Beille S."/>
            <person name="Jouanno E."/>
            <person name="Castinel A."/>
            <person name="Lluch J."/>
            <person name="Gil L."/>
            <person name="Kuchtly C."/>
            <person name="Lopez Roques C."/>
            <person name="Donnadieu C."/>
            <person name="Parrinello H."/>
            <person name="Journot L."/>
            <person name="Du K."/>
            <person name="Schartl M."/>
            <person name="Retaux S."/>
            <person name="Guiguen Y."/>
        </authorList>
    </citation>
    <scope>NUCLEOTIDE SEQUENCE [LARGE SCALE GENOMIC DNA]</scope>
    <source>
        <strain evidence="4">Pach_M1</strain>
        <tissue evidence="4">Testis</tissue>
    </source>
</reference>
<feature type="compositionally biased region" description="Basic and acidic residues" evidence="1">
    <location>
        <begin position="76"/>
        <end position="90"/>
    </location>
</feature>
<dbReference type="Proteomes" id="UP000694621">
    <property type="component" value="Unplaced"/>
</dbReference>
<protein>
    <submittedName>
        <fullName evidence="5">Matrix remodeling associated 7</fullName>
    </submittedName>
    <submittedName>
        <fullName evidence="4">Matrix-remodeling-associated protein 7 isoform X1</fullName>
    </submittedName>
</protein>
<dbReference type="GeneID" id="103026388"/>
<feature type="chain" id="PRO_5044668791" evidence="2">
    <location>
        <begin position="26"/>
        <end position="189"/>
    </location>
</feature>
<evidence type="ECO:0000313" key="4">
    <source>
        <dbReference type="EMBL" id="KAG9268076.1"/>
    </source>
</evidence>
<dbReference type="Proteomes" id="UP000752171">
    <property type="component" value="Unassembled WGS sequence"/>
</dbReference>
<evidence type="ECO:0000256" key="2">
    <source>
        <dbReference type="SAM" id="SignalP"/>
    </source>
</evidence>
<feature type="domain" description="Matrix-remodeling-associated protein 7 helical" evidence="3">
    <location>
        <begin position="129"/>
        <end position="189"/>
    </location>
</feature>
<dbReference type="InterPro" id="IPR057534">
    <property type="entry name" value="MXRA7_helical"/>
</dbReference>
<dbReference type="PANTHER" id="PTHR21845:SF2">
    <property type="entry name" value="MATRIX-REMODELING-ASSOCIATED PROTEIN 7"/>
    <property type="match status" value="1"/>
</dbReference>
<accession>A0A8B9GWN4</accession>
<sequence length="189" mass="21220">MMDLSPDLWFLLPAVLFTLLAVVTGALVLRKTAGSNKPGQCCAPPRPQGALSHCRETEDKQVCSQVNQVLLSGERTGSESKDHQEEEHFKLQQTNTANTPEAPAAGNDESADIPSVKKGCEEEKPLRYMPGMLRTSQLEKMMSKEELEEERRVQREQLIAIFKLLQDNQEAFGEVTENDMEEQLKLYSI</sequence>
<feature type="region of interest" description="Disordered" evidence="1">
    <location>
        <begin position="75"/>
        <end position="115"/>
    </location>
</feature>
<dbReference type="EMBL" id="JAICCE010000015">
    <property type="protein sequence ID" value="KAG9268076.1"/>
    <property type="molecule type" value="Genomic_DNA"/>
</dbReference>
<dbReference type="OrthoDB" id="5983600at2759"/>
<dbReference type="Pfam" id="PF25473">
    <property type="entry name" value="MXRA7_helical"/>
    <property type="match status" value="1"/>
</dbReference>
<feature type="compositionally biased region" description="Low complexity" evidence="1">
    <location>
        <begin position="94"/>
        <end position="105"/>
    </location>
</feature>
<dbReference type="PANTHER" id="PTHR21845">
    <property type="entry name" value="TRANSMEMBRANE ANCHOR PROTEIN 1"/>
    <property type="match status" value="1"/>
</dbReference>
<gene>
    <name evidence="4" type="primary">MXRA7</name>
    <name evidence="4" type="ORF">AMEX_G18971</name>
</gene>
<dbReference type="InterPro" id="IPR026622">
    <property type="entry name" value="Mxra7"/>
</dbReference>
<name>A0A8B9GWN4_ASTMX</name>
<proteinExistence type="predicted"/>
<evidence type="ECO:0000259" key="3">
    <source>
        <dbReference type="Pfam" id="PF25473"/>
    </source>
</evidence>
<evidence type="ECO:0000313" key="6">
    <source>
        <dbReference type="Proteomes" id="UP000694621"/>
    </source>
</evidence>
<dbReference type="Ensembl" id="ENSAMXT00005005709.1">
    <property type="protein sequence ID" value="ENSAMXP00005004972.1"/>
    <property type="gene ID" value="ENSAMXG00005003138.1"/>
</dbReference>
<feature type="signal peptide" evidence="2">
    <location>
        <begin position="1"/>
        <end position="25"/>
    </location>
</feature>